<reference evidence="1" key="1">
    <citation type="journal article" date="2014" name="Front. Microbiol.">
        <title>High frequency of phylogenetically diverse reductive dehalogenase-homologous genes in deep subseafloor sedimentary metagenomes.</title>
        <authorList>
            <person name="Kawai M."/>
            <person name="Futagami T."/>
            <person name="Toyoda A."/>
            <person name="Takaki Y."/>
            <person name="Nishi S."/>
            <person name="Hori S."/>
            <person name="Arai W."/>
            <person name="Tsubouchi T."/>
            <person name="Morono Y."/>
            <person name="Uchiyama I."/>
            <person name="Ito T."/>
            <person name="Fujiyama A."/>
            <person name="Inagaki F."/>
            <person name="Takami H."/>
        </authorList>
    </citation>
    <scope>NUCLEOTIDE SEQUENCE</scope>
    <source>
        <strain evidence="1">Expedition CK06-06</strain>
    </source>
</reference>
<accession>X1Q9Y5</accession>
<sequence length="114" mass="13417">MILDFDIPTEEIERRKQVIRDIWNYKLDNIDHIPIQLIPIPNSKGYTLKERYTDKKKQLEVQVEKIKAGLQLIPDDYIPTLKPDLGYIVTQTVFGMKPTYTEDSNQPPYVKKEP</sequence>
<evidence type="ECO:0000313" key="1">
    <source>
        <dbReference type="EMBL" id="GAI40074.1"/>
    </source>
</evidence>
<dbReference type="EMBL" id="BARV01032975">
    <property type="protein sequence ID" value="GAI40074.1"/>
    <property type="molecule type" value="Genomic_DNA"/>
</dbReference>
<dbReference type="AlphaFoldDB" id="X1Q9Y5"/>
<gene>
    <name evidence="1" type="ORF">S06H3_51899</name>
</gene>
<feature type="non-terminal residue" evidence="1">
    <location>
        <position position="114"/>
    </location>
</feature>
<name>X1Q9Y5_9ZZZZ</name>
<comment type="caution">
    <text evidence="1">The sequence shown here is derived from an EMBL/GenBank/DDBJ whole genome shotgun (WGS) entry which is preliminary data.</text>
</comment>
<protein>
    <submittedName>
        <fullName evidence="1">Uncharacterized protein</fullName>
    </submittedName>
</protein>
<organism evidence="1">
    <name type="scientific">marine sediment metagenome</name>
    <dbReference type="NCBI Taxonomy" id="412755"/>
    <lineage>
        <taxon>unclassified sequences</taxon>
        <taxon>metagenomes</taxon>
        <taxon>ecological metagenomes</taxon>
    </lineage>
</organism>
<proteinExistence type="predicted"/>